<dbReference type="Proteomes" id="UP001353858">
    <property type="component" value="Unassembled WGS sequence"/>
</dbReference>
<protein>
    <recommendedName>
        <fullName evidence="2">PIN domain-containing protein</fullName>
    </recommendedName>
</protein>
<comment type="caution">
    <text evidence="3">The sequence shown here is derived from an EMBL/GenBank/DDBJ whole genome shotgun (WGS) entry which is preliminary data.</text>
</comment>
<feature type="compositionally biased region" description="Polar residues" evidence="1">
    <location>
        <begin position="51"/>
        <end position="85"/>
    </location>
</feature>
<feature type="compositionally biased region" description="Polar residues" evidence="1">
    <location>
        <begin position="106"/>
        <end position="121"/>
    </location>
</feature>
<name>A0AAN7S858_9COLE</name>
<feature type="domain" description="PIN" evidence="2">
    <location>
        <begin position="246"/>
        <end position="369"/>
    </location>
</feature>
<proteinExistence type="predicted"/>
<dbReference type="Gene3D" id="3.40.50.1010">
    <property type="entry name" value="5'-nuclease"/>
    <property type="match status" value="1"/>
</dbReference>
<feature type="region of interest" description="Disordered" evidence="1">
    <location>
        <begin position="1"/>
        <end position="85"/>
    </location>
</feature>
<feature type="compositionally biased region" description="Basic and acidic residues" evidence="1">
    <location>
        <begin position="34"/>
        <end position="49"/>
    </location>
</feature>
<dbReference type="PANTHER" id="PTHR16161:SF0">
    <property type="entry name" value="TRANSCRIPTIONAL PROTEIN SWT1"/>
    <property type="match status" value="1"/>
</dbReference>
<evidence type="ECO:0000256" key="1">
    <source>
        <dbReference type="SAM" id="MobiDB-lite"/>
    </source>
</evidence>
<dbReference type="AlphaFoldDB" id="A0AAN7S858"/>
<dbReference type="EMBL" id="JARPUR010000004">
    <property type="protein sequence ID" value="KAK4876931.1"/>
    <property type="molecule type" value="Genomic_DNA"/>
</dbReference>
<evidence type="ECO:0000313" key="4">
    <source>
        <dbReference type="Proteomes" id="UP001353858"/>
    </source>
</evidence>
<gene>
    <name evidence="3" type="ORF">RN001_009437</name>
</gene>
<organism evidence="3 4">
    <name type="scientific">Aquatica leii</name>
    <dbReference type="NCBI Taxonomy" id="1421715"/>
    <lineage>
        <taxon>Eukaryota</taxon>
        <taxon>Metazoa</taxon>
        <taxon>Ecdysozoa</taxon>
        <taxon>Arthropoda</taxon>
        <taxon>Hexapoda</taxon>
        <taxon>Insecta</taxon>
        <taxon>Pterygota</taxon>
        <taxon>Neoptera</taxon>
        <taxon>Endopterygota</taxon>
        <taxon>Coleoptera</taxon>
        <taxon>Polyphaga</taxon>
        <taxon>Elateriformia</taxon>
        <taxon>Elateroidea</taxon>
        <taxon>Lampyridae</taxon>
        <taxon>Luciolinae</taxon>
        <taxon>Aquatica</taxon>
    </lineage>
</organism>
<dbReference type="PANTHER" id="PTHR16161">
    <property type="entry name" value="TRANSCRIPTIONAL PROTEIN SWT1"/>
    <property type="match status" value="1"/>
</dbReference>
<dbReference type="GO" id="GO:0005634">
    <property type="term" value="C:nucleus"/>
    <property type="evidence" value="ECO:0007669"/>
    <property type="project" value="TreeGrafter"/>
</dbReference>
<feature type="region of interest" description="Disordered" evidence="1">
    <location>
        <begin position="106"/>
        <end position="139"/>
    </location>
</feature>
<dbReference type="InterPro" id="IPR002716">
    <property type="entry name" value="PIN_dom"/>
</dbReference>
<dbReference type="CDD" id="cd18727">
    <property type="entry name" value="PIN_Swt1-like"/>
    <property type="match status" value="1"/>
</dbReference>
<dbReference type="SUPFAM" id="SSF88723">
    <property type="entry name" value="PIN domain-like"/>
    <property type="match status" value="1"/>
</dbReference>
<reference evidence="4" key="1">
    <citation type="submission" date="2023-01" db="EMBL/GenBank/DDBJ databases">
        <title>Key to firefly adult light organ development and bioluminescence: homeobox transcription factors regulate luciferase expression and transportation to peroxisome.</title>
        <authorList>
            <person name="Fu X."/>
        </authorList>
    </citation>
    <scope>NUCLEOTIDE SEQUENCE [LARGE SCALE GENOMIC DNA]</scope>
</reference>
<keyword evidence="4" id="KW-1185">Reference proteome</keyword>
<accession>A0AAN7S858</accession>
<evidence type="ECO:0000313" key="3">
    <source>
        <dbReference type="EMBL" id="KAK4876931.1"/>
    </source>
</evidence>
<dbReference type="InterPro" id="IPR029060">
    <property type="entry name" value="PIN-like_dom_sf"/>
</dbReference>
<dbReference type="Pfam" id="PF13638">
    <property type="entry name" value="PIN_4"/>
    <property type="match status" value="1"/>
</dbReference>
<dbReference type="InterPro" id="IPR052626">
    <property type="entry name" value="SWT1_Regulator"/>
</dbReference>
<dbReference type="SMART" id="SM00670">
    <property type="entry name" value="PINc"/>
    <property type="match status" value="1"/>
</dbReference>
<evidence type="ECO:0000259" key="2">
    <source>
        <dbReference type="SMART" id="SM00670"/>
    </source>
</evidence>
<sequence>MNKRDADKLNSNNYNINRKRRLEESPTAKKRLRINHDNSNEYSYEDKRPPTKQNSLYYEPVSNTRISPNAKSYRSFNTQPPSKTFSANERLNTIRKNLQLSVMNSVNNSNKRSPNVTSPVPSNKHFHHTATVTAKPSSLKERLNTIRGSLSSAYQVPYSYFTGSQSSTTNVTPEPVFESPTKVNTSNDSDLSMDWSYIEEKKILTKINEMRNEDIITRVTPSSKFQECIAKELEPILHNDTILKDIYVVVDTNIFISHLDVIGKVLGIKVNGVAAPIILIPWIVIQELDFLKESRTDSKLKRKSQSAIHFINDKLSKKHPQVKGQSVRDAAKQNFSSKNADDSILHCCLQIIGKQNRAMLLSNDINLRNKAIIHNVDAYSHTEIIDTLDPYRGLSNNADICRGKDIELCFRNLFSFIIFTQLRESYGATLSTVHPDVKNPPWTLIKCLNLFQKFWQPIFSMFLQKQFIHKVGQCADLINKFGNLDALQPLDLRAFIEYGFGICIYLKNALPANEDSIVECMSSVENIAESLSLPDFFIKI</sequence>